<dbReference type="GeneID" id="6138019"/>
<dbReference type="KEGG" id="mrd:Mrad2831_1990"/>
<reference evidence="1 2" key="1">
    <citation type="submission" date="2008-03" db="EMBL/GenBank/DDBJ databases">
        <title>Complete sequence of chromosome of Methylobacterium radiotolerans JCM 2831.</title>
        <authorList>
            <consortium name="US DOE Joint Genome Institute"/>
            <person name="Copeland A."/>
            <person name="Lucas S."/>
            <person name="Lapidus A."/>
            <person name="Glavina del Rio T."/>
            <person name="Dalin E."/>
            <person name="Tice H."/>
            <person name="Bruce D."/>
            <person name="Goodwin L."/>
            <person name="Pitluck S."/>
            <person name="Kiss H."/>
            <person name="Brettin T."/>
            <person name="Detter J.C."/>
            <person name="Han C."/>
            <person name="Kuske C.R."/>
            <person name="Schmutz J."/>
            <person name="Larimer F."/>
            <person name="Land M."/>
            <person name="Hauser L."/>
            <person name="Kyrpides N."/>
            <person name="Mikhailova N."/>
            <person name="Marx C.J."/>
            <person name="Richardson P."/>
        </authorList>
    </citation>
    <scope>NUCLEOTIDE SEQUENCE [LARGE SCALE GENOMIC DNA]</scope>
    <source>
        <strain evidence="2">ATCC 27329 / DSM 1819 / JCM 2831 / NBRC 15690 / NCIMB 10815 / 0-1</strain>
    </source>
</reference>
<dbReference type="RefSeq" id="WP_012318969.1">
    <property type="nucleotide sequence ID" value="NC_010505.1"/>
</dbReference>
<name>B1LUG7_METRJ</name>
<gene>
    <name evidence="1" type="ordered locus">Mrad2831_1990</name>
</gene>
<organism evidence="1 2">
    <name type="scientific">Methylobacterium radiotolerans (strain ATCC 27329 / DSM 1819 / JCM 2831 / NBRC 15690 / NCIMB 10815 / 0-1)</name>
    <dbReference type="NCBI Taxonomy" id="426355"/>
    <lineage>
        <taxon>Bacteria</taxon>
        <taxon>Pseudomonadati</taxon>
        <taxon>Pseudomonadota</taxon>
        <taxon>Alphaproteobacteria</taxon>
        <taxon>Hyphomicrobiales</taxon>
        <taxon>Methylobacteriaceae</taxon>
        <taxon>Methylobacterium</taxon>
    </lineage>
</organism>
<dbReference type="eggNOG" id="COG4626">
    <property type="taxonomic scope" value="Bacteria"/>
</dbReference>
<dbReference type="Gene3D" id="3.40.50.300">
    <property type="entry name" value="P-loop containing nucleotide triphosphate hydrolases"/>
    <property type="match status" value="1"/>
</dbReference>
<proteinExistence type="predicted"/>
<evidence type="ECO:0000313" key="1">
    <source>
        <dbReference type="EMBL" id="ACB23985.1"/>
    </source>
</evidence>
<sequence length="478" mass="51619">MNPACRPLCTMREALADPAIFAEILPGETWAPWRAILIASRGEPLTDDERAIFTALTGREREPERPVDELWGIVGRRGGKSRAFSVLGAYLAGLVDYSAVQAPGERIKLPIMASTTVQAAKIFSYMLGVFEHSAELRDMVDGDPTSETIRLLSGVDIEVRPANYKTIRGETLAGCLADEVAFWHLENSANPDTLILDAVRPGLATTGGPLCVLSSPYARKGELYRTHQRDFGPSGDPAVLVLRAPSQTMNPSLDPAVVKRAYTRDPAAASAEYGAEFRADVEAFISLEAVQACMAGDLLERAPAPGLTYQAFCDPSGGGADSMTLAIGHAENGIAYLDAVREMYPGGSPEAVVSTFAELLQSYGLGSVTGDHYAGEWPKERFRVHGITYERSERSKSDIYREFLPVLNSQRCRMLPVAKLEAQLVSLERRTTRGTGKDTIDHPQVKGAHDDVANAVAGVLVLLASKPSILDLYARLAG</sequence>
<dbReference type="PATRIC" id="fig|426355.14.peg.2048"/>
<evidence type="ECO:0008006" key="3">
    <source>
        <dbReference type="Google" id="ProtNLM"/>
    </source>
</evidence>
<dbReference type="InterPro" id="IPR027417">
    <property type="entry name" value="P-loop_NTPase"/>
</dbReference>
<dbReference type="HOGENOM" id="CLU_587843_0_0_5"/>
<protein>
    <recommendedName>
        <fullName evidence="3">Terminase</fullName>
    </recommendedName>
</protein>
<dbReference type="EMBL" id="CP001001">
    <property type="protein sequence ID" value="ACB23985.1"/>
    <property type="molecule type" value="Genomic_DNA"/>
</dbReference>
<accession>B1LUG7</accession>
<dbReference type="STRING" id="426355.Mrad2831_1990"/>
<dbReference type="Proteomes" id="UP000006589">
    <property type="component" value="Chromosome"/>
</dbReference>
<dbReference type="AlphaFoldDB" id="B1LUG7"/>
<evidence type="ECO:0000313" key="2">
    <source>
        <dbReference type="Proteomes" id="UP000006589"/>
    </source>
</evidence>
<dbReference type="Gene3D" id="3.30.420.240">
    <property type="match status" value="1"/>
</dbReference>